<dbReference type="AlphaFoldDB" id="A0A941F786"/>
<dbReference type="GO" id="GO:0051537">
    <property type="term" value="F:2 iron, 2 sulfur cluster binding"/>
    <property type="evidence" value="ECO:0007669"/>
    <property type="project" value="UniProtKB-KW"/>
</dbReference>
<dbReference type="InterPro" id="IPR017941">
    <property type="entry name" value="Rieske_2Fe-2S"/>
</dbReference>
<keyword evidence="7" id="KW-1185">Reference proteome</keyword>
<gene>
    <name evidence="6" type="ORF">KDU71_13505</name>
</gene>
<dbReference type="Proteomes" id="UP000679220">
    <property type="component" value="Unassembled WGS sequence"/>
</dbReference>
<organism evidence="6 7">
    <name type="scientific">Carboxylicivirga sediminis</name>
    <dbReference type="NCBI Taxonomy" id="2006564"/>
    <lineage>
        <taxon>Bacteria</taxon>
        <taxon>Pseudomonadati</taxon>
        <taxon>Bacteroidota</taxon>
        <taxon>Bacteroidia</taxon>
        <taxon>Marinilabiliales</taxon>
        <taxon>Marinilabiliaceae</taxon>
        <taxon>Carboxylicivirga</taxon>
    </lineage>
</organism>
<keyword evidence="3" id="KW-0408">Iron</keyword>
<keyword evidence="2" id="KW-0479">Metal-binding</keyword>
<evidence type="ECO:0000313" key="6">
    <source>
        <dbReference type="EMBL" id="MBR8536585.1"/>
    </source>
</evidence>
<evidence type="ECO:0000256" key="3">
    <source>
        <dbReference type="ARBA" id="ARBA00023004"/>
    </source>
</evidence>
<evidence type="ECO:0000256" key="1">
    <source>
        <dbReference type="ARBA" id="ARBA00022714"/>
    </source>
</evidence>
<dbReference type="Gene3D" id="2.102.10.10">
    <property type="entry name" value="Rieske [2Fe-2S] iron-sulphur domain"/>
    <property type="match status" value="1"/>
</dbReference>
<sequence length="145" mass="16297">MKKLLTLLSICILTLSCQKDSVEIIPNVRFTAEINLDNPQYSGSNPFIVLPGGTNQHVGIKGVVVYELSRSDYYAFDLMCTHQHEKTTPYFVQIVKPGDIVLKCPECGSEYNVAVEYGSVVKGPAKWPLKRYQTSVSNNILRIWN</sequence>
<evidence type="ECO:0000256" key="2">
    <source>
        <dbReference type="ARBA" id="ARBA00022723"/>
    </source>
</evidence>
<evidence type="ECO:0000259" key="5">
    <source>
        <dbReference type="PROSITE" id="PS51296"/>
    </source>
</evidence>
<name>A0A941F786_9BACT</name>
<reference evidence="6" key="1">
    <citation type="journal article" date="2018" name="Int. J. Syst. Evol. Microbiol.">
        <title>Carboxylicivirga sediminis sp. nov., isolated from coastal sediment.</title>
        <authorList>
            <person name="Wang F.Q."/>
            <person name="Ren L.H."/>
            <person name="Zou R.J."/>
            <person name="Sun Y.Z."/>
            <person name="Liu X.J."/>
            <person name="Jiang F."/>
            <person name="Liu L.J."/>
        </authorList>
    </citation>
    <scope>NUCLEOTIDE SEQUENCE</scope>
    <source>
        <strain evidence="6">JR1</strain>
    </source>
</reference>
<dbReference type="GO" id="GO:0046872">
    <property type="term" value="F:metal ion binding"/>
    <property type="evidence" value="ECO:0007669"/>
    <property type="project" value="UniProtKB-KW"/>
</dbReference>
<accession>A0A941F786</accession>
<keyword evidence="4" id="KW-0411">Iron-sulfur</keyword>
<dbReference type="Pfam" id="PF00355">
    <property type="entry name" value="Rieske"/>
    <property type="match status" value="1"/>
</dbReference>
<evidence type="ECO:0000256" key="4">
    <source>
        <dbReference type="ARBA" id="ARBA00023014"/>
    </source>
</evidence>
<protein>
    <submittedName>
        <fullName evidence="6">Rieske 2Fe-2S domain-containing protein</fullName>
    </submittedName>
</protein>
<comment type="caution">
    <text evidence="6">The sequence shown here is derived from an EMBL/GenBank/DDBJ whole genome shotgun (WGS) entry which is preliminary data.</text>
</comment>
<dbReference type="RefSeq" id="WP_212191613.1">
    <property type="nucleotide sequence ID" value="NZ_JAGTAR010000020.1"/>
</dbReference>
<keyword evidence="1" id="KW-0001">2Fe-2S</keyword>
<dbReference type="PROSITE" id="PS51296">
    <property type="entry name" value="RIESKE"/>
    <property type="match status" value="1"/>
</dbReference>
<dbReference type="SUPFAM" id="SSF50022">
    <property type="entry name" value="ISP domain"/>
    <property type="match status" value="1"/>
</dbReference>
<reference evidence="6" key="2">
    <citation type="submission" date="2021-04" db="EMBL/GenBank/DDBJ databases">
        <authorList>
            <person name="Zhang T."/>
            <person name="Zhang Y."/>
            <person name="Lu D."/>
            <person name="Zuo D."/>
            <person name="Du Z."/>
        </authorList>
    </citation>
    <scope>NUCLEOTIDE SEQUENCE</scope>
    <source>
        <strain evidence="6">JR1</strain>
    </source>
</reference>
<dbReference type="EMBL" id="JAGTAR010000020">
    <property type="protein sequence ID" value="MBR8536585.1"/>
    <property type="molecule type" value="Genomic_DNA"/>
</dbReference>
<feature type="domain" description="Rieske" evidence="5">
    <location>
        <begin position="57"/>
        <end position="143"/>
    </location>
</feature>
<evidence type="ECO:0000313" key="7">
    <source>
        <dbReference type="Proteomes" id="UP000679220"/>
    </source>
</evidence>
<dbReference type="PROSITE" id="PS51257">
    <property type="entry name" value="PROKAR_LIPOPROTEIN"/>
    <property type="match status" value="1"/>
</dbReference>
<proteinExistence type="predicted"/>
<dbReference type="InterPro" id="IPR036922">
    <property type="entry name" value="Rieske_2Fe-2S_sf"/>
</dbReference>